<dbReference type="RefSeq" id="WP_075786257.1">
    <property type="nucleotide sequence ID" value="NZ_JAESIL010000040.1"/>
</dbReference>
<evidence type="ECO:0000256" key="1">
    <source>
        <dbReference type="ARBA" id="ARBA00010062"/>
    </source>
</evidence>
<reference evidence="9" key="1">
    <citation type="submission" date="2021-01" db="EMBL/GenBank/DDBJ databases">
        <title>Draft genomes of Rhodovulum sulfidophilum.</title>
        <authorList>
            <person name="Guzman M.S."/>
        </authorList>
    </citation>
    <scope>NUCLEOTIDE SEQUENCE [LARGE SCALE GENOMIC DNA]</scope>
    <source>
        <strain evidence="9">AB19</strain>
    </source>
</reference>
<comment type="caution">
    <text evidence="8">The sequence shown here is derived from an EMBL/GenBank/DDBJ whole genome shotgun (WGS) entry which is preliminary data.</text>
</comment>
<protein>
    <submittedName>
        <fullName evidence="8">ABC transporter substrate-binding protein</fullName>
    </submittedName>
</protein>
<dbReference type="InterPro" id="IPR028082">
    <property type="entry name" value="Peripla_BP_I"/>
</dbReference>
<keyword evidence="3 6" id="KW-0732">Signal</keyword>
<evidence type="ECO:0000256" key="2">
    <source>
        <dbReference type="ARBA" id="ARBA00022448"/>
    </source>
</evidence>
<gene>
    <name evidence="8" type="ORF">JMJ92_10810</name>
</gene>
<proteinExistence type="inferred from homology"/>
<feature type="signal peptide" evidence="6">
    <location>
        <begin position="1"/>
        <end position="22"/>
    </location>
</feature>
<dbReference type="PANTHER" id="PTHR47235">
    <property type="entry name" value="BLR6548 PROTEIN"/>
    <property type="match status" value="1"/>
</dbReference>
<feature type="domain" description="Leucine-binding protein" evidence="7">
    <location>
        <begin position="35"/>
        <end position="379"/>
    </location>
</feature>
<dbReference type="Pfam" id="PF13458">
    <property type="entry name" value="Peripla_BP_6"/>
    <property type="match status" value="1"/>
</dbReference>
<keyword evidence="4" id="KW-0029">Amino-acid transport</keyword>
<evidence type="ECO:0000313" key="8">
    <source>
        <dbReference type="EMBL" id="MBL3578641.1"/>
    </source>
</evidence>
<feature type="region of interest" description="Disordered" evidence="5">
    <location>
        <begin position="383"/>
        <end position="407"/>
    </location>
</feature>
<feature type="chain" id="PRO_5045716451" evidence="6">
    <location>
        <begin position="23"/>
        <end position="407"/>
    </location>
</feature>
<dbReference type="PRINTS" id="PR00337">
    <property type="entry name" value="LEUILEVALBP"/>
</dbReference>
<dbReference type="InterPro" id="IPR000709">
    <property type="entry name" value="Leu_Ile_Val-bd"/>
</dbReference>
<keyword evidence="9" id="KW-1185">Reference proteome</keyword>
<evidence type="ECO:0000256" key="4">
    <source>
        <dbReference type="ARBA" id="ARBA00022970"/>
    </source>
</evidence>
<organism evidence="8 9">
    <name type="scientific">Rhodovulum visakhapatnamense</name>
    <dbReference type="NCBI Taxonomy" id="364297"/>
    <lineage>
        <taxon>Bacteria</taxon>
        <taxon>Pseudomonadati</taxon>
        <taxon>Pseudomonadota</taxon>
        <taxon>Alphaproteobacteria</taxon>
        <taxon>Rhodobacterales</taxon>
        <taxon>Paracoccaceae</taxon>
        <taxon>Rhodovulum</taxon>
    </lineage>
</organism>
<sequence>MRLAFAIALAASLLGLSTPLLATSGATSGSDRSVVRFAQVAALEGPAGALGQGLRLGLLAAFEEANRAGGVNGRKIRMDSFDDGYEPTRSAAEVEKMLADDRYLALVGQVGTPTAKATLPVAAAAGMPMIGPLTGADFLRAPWVSNVANIRASYDTETEAWIAYLVDALGKDRIAVLYQDDGFGQVGLEGVRRALKKRGLTPVAEGNYTRNTLAVKVALLNIRKANPDAVVMVAAYKPVAEFVRVGRKLGFTPQLVNISFVGSRALSEELGPAGEGIIVSQVVPFPGDTSLPVVAEYQAALKAVDAEAAPEFVSLEGYLAGRVALKALEKAGPFPTRAKMLAALDQLGDLDLGGLHLVFGPGDNQGLDQVFLTRISADGAFEPVEIPAPAPASPDEPAPESAPEPKS</sequence>
<evidence type="ECO:0000256" key="3">
    <source>
        <dbReference type="ARBA" id="ARBA00022729"/>
    </source>
</evidence>
<name>A0ABS1RIV3_9RHOB</name>
<evidence type="ECO:0000259" key="7">
    <source>
        <dbReference type="Pfam" id="PF13458"/>
    </source>
</evidence>
<evidence type="ECO:0000313" key="9">
    <source>
        <dbReference type="Proteomes" id="UP000635853"/>
    </source>
</evidence>
<dbReference type="SUPFAM" id="SSF53822">
    <property type="entry name" value="Periplasmic binding protein-like I"/>
    <property type="match status" value="1"/>
</dbReference>
<dbReference type="Gene3D" id="3.40.50.2300">
    <property type="match status" value="2"/>
</dbReference>
<dbReference type="CDD" id="cd19978">
    <property type="entry name" value="PBP1_ABC_ligand_binding-like"/>
    <property type="match status" value="1"/>
</dbReference>
<dbReference type="InterPro" id="IPR028081">
    <property type="entry name" value="Leu-bd"/>
</dbReference>
<evidence type="ECO:0000256" key="5">
    <source>
        <dbReference type="SAM" id="MobiDB-lite"/>
    </source>
</evidence>
<dbReference type="Proteomes" id="UP000635853">
    <property type="component" value="Unassembled WGS sequence"/>
</dbReference>
<evidence type="ECO:0000256" key="6">
    <source>
        <dbReference type="SAM" id="SignalP"/>
    </source>
</evidence>
<keyword evidence="2" id="KW-0813">Transport</keyword>
<comment type="similarity">
    <text evidence="1">Belongs to the leucine-binding protein family.</text>
</comment>
<dbReference type="PANTHER" id="PTHR47235:SF1">
    <property type="entry name" value="BLR6548 PROTEIN"/>
    <property type="match status" value="1"/>
</dbReference>
<dbReference type="EMBL" id="JAESIL010000040">
    <property type="protein sequence ID" value="MBL3578641.1"/>
    <property type="molecule type" value="Genomic_DNA"/>
</dbReference>
<accession>A0ABS1RIV3</accession>
<feature type="compositionally biased region" description="Pro residues" evidence="5">
    <location>
        <begin position="386"/>
        <end position="407"/>
    </location>
</feature>